<accession>A0ABU0MVR4</accession>
<evidence type="ECO:0008006" key="3">
    <source>
        <dbReference type="Google" id="ProtNLM"/>
    </source>
</evidence>
<comment type="caution">
    <text evidence="1">The sequence shown here is derived from an EMBL/GenBank/DDBJ whole genome shotgun (WGS) entry which is preliminary data.</text>
</comment>
<protein>
    <recommendedName>
        <fullName evidence="3">Secreted protein</fullName>
    </recommendedName>
</protein>
<name>A0ABU0MVR4_9PROT</name>
<organism evidence="1 2">
    <name type="scientific">Azospirillum picis</name>
    <dbReference type="NCBI Taxonomy" id="488438"/>
    <lineage>
        <taxon>Bacteria</taxon>
        <taxon>Pseudomonadati</taxon>
        <taxon>Pseudomonadota</taxon>
        <taxon>Alphaproteobacteria</taxon>
        <taxon>Rhodospirillales</taxon>
        <taxon>Azospirillaceae</taxon>
        <taxon>Azospirillum</taxon>
    </lineage>
</organism>
<evidence type="ECO:0000313" key="2">
    <source>
        <dbReference type="Proteomes" id="UP001244552"/>
    </source>
</evidence>
<dbReference type="RefSeq" id="WP_209990775.1">
    <property type="nucleotide sequence ID" value="NZ_JAGINO010000037.1"/>
</dbReference>
<gene>
    <name evidence="1" type="ORF">QO018_006066</name>
</gene>
<dbReference type="PROSITE" id="PS51318">
    <property type="entry name" value="TAT"/>
    <property type="match status" value="1"/>
</dbReference>
<proteinExistence type="predicted"/>
<sequence length="132" mass="13719">MLKAKRYPTTSLPRRALLTGSVQAAAGGLLAALALSVSRSGAASPGPIERLEAVREDLMARLNRERDEARFNRLVADLAATNDQIAAEPATGPGDVAAKLRVLREEMLSGSADGLALPTLDTCLAILEGAAV</sequence>
<dbReference type="InterPro" id="IPR006311">
    <property type="entry name" value="TAT_signal"/>
</dbReference>
<dbReference type="EMBL" id="JAUSVU010000039">
    <property type="protein sequence ID" value="MDQ0537166.1"/>
    <property type="molecule type" value="Genomic_DNA"/>
</dbReference>
<reference evidence="1 2" key="1">
    <citation type="submission" date="2023-07" db="EMBL/GenBank/DDBJ databases">
        <title>Genomic Encyclopedia of Type Strains, Phase IV (KMG-IV): sequencing the most valuable type-strain genomes for metagenomic binning, comparative biology and taxonomic classification.</title>
        <authorList>
            <person name="Goeker M."/>
        </authorList>
    </citation>
    <scope>NUCLEOTIDE SEQUENCE [LARGE SCALE GENOMIC DNA]</scope>
    <source>
        <strain evidence="1 2">DSM 19922</strain>
    </source>
</reference>
<evidence type="ECO:0000313" key="1">
    <source>
        <dbReference type="EMBL" id="MDQ0537166.1"/>
    </source>
</evidence>
<keyword evidence="2" id="KW-1185">Reference proteome</keyword>
<dbReference type="Proteomes" id="UP001244552">
    <property type="component" value="Unassembled WGS sequence"/>
</dbReference>